<dbReference type="SUPFAM" id="SSF51735">
    <property type="entry name" value="NAD(P)-binding Rossmann-fold domains"/>
    <property type="match status" value="1"/>
</dbReference>
<sequence>MTKRVLITGANSYIGTSFERYIKENYPDDFKIDTLDMLNPRWKEFDFSKYDSIFHVAGIAHADVGNVSEETKQLYYKVNCDLAYKTALKAKESRVKQFIYMSSIIVYGESAPYGKTKVITQDTKPKPANFYGDSKLQAEIKLSPLQEDSFNIVIIRPPMIYGPNSKGNYPVLSKLAHKLPCFPNIKNQRSMLYIENLCEFIYLLIRNNETGLYFPQNEDYASTTKIVNVIRPGIKILGFLNIGVLICSKIPGKISGLCNKAFGSMVYDKSMSNYKNMYNRYSLTESILKTEGIKR</sequence>
<dbReference type="Gene3D" id="3.40.50.720">
    <property type="entry name" value="NAD(P)-binding Rossmann-like Domain"/>
    <property type="match status" value="1"/>
</dbReference>
<dbReference type="InterPro" id="IPR001509">
    <property type="entry name" value="Epimerase_deHydtase"/>
</dbReference>
<organism evidence="3 4">
    <name type="scientific">Thomasclavelia cocleata</name>
    <dbReference type="NCBI Taxonomy" id="69824"/>
    <lineage>
        <taxon>Bacteria</taxon>
        <taxon>Bacillati</taxon>
        <taxon>Bacillota</taxon>
        <taxon>Erysipelotrichia</taxon>
        <taxon>Erysipelotrichales</taxon>
        <taxon>Coprobacillaceae</taxon>
        <taxon>Thomasclavelia</taxon>
    </lineage>
</organism>
<dbReference type="Proteomes" id="UP000490821">
    <property type="component" value="Unassembled WGS sequence"/>
</dbReference>
<dbReference type="InterPro" id="IPR036291">
    <property type="entry name" value="NAD(P)-bd_dom_sf"/>
</dbReference>
<dbReference type="RefSeq" id="WP_172472598.1">
    <property type="nucleotide sequence ID" value="NZ_BLMI01000168.1"/>
</dbReference>
<name>A0A829ZBC9_9FIRM</name>
<dbReference type="EMBL" id="BLMI01000168">
    <property type="protein sequence ID" value="GFI41272.1"/>
    <property type="molecule type" value="Genomic_DNA"/>
</dbReference>
<evidence type="ECO:0000313" key="4">
    <source>
        <dbReference type="Proteomes" id="UP000490821"/>
    </source>
</evidence>
<protein>
    <submittedName>
        <fullName evidence="3">N-acetyl-alpha-D-glucosaminyl-diphospho-ditrans, octacis-undecaprenol 4-epimerase</fullName>
        <ecNumber evidence="3">5.1.3.26</ecNumber>
    </submittedName>
</protein>
<proteinExistence type="inferred from homology"/>
<accession>A0A829ZBC9</accession>
<evidence type="ECO:0000256" key="1">
    <source>
        <dbReference type="ARBA" id="ARBA00007637"/>
    </source>
</evidence>
<gene>
    <name evidence="3" type="primary">gnu</name>
    <name evidence="3" type="ORF">IMSAGC017_01315</name>
</gene>
<dbReference type="EC" id="5.1.3.26" evidence="3"/>
<evidence type="ECO:0000259" key="2">
    <source>
        <dbReference type="Pfam" id="PF01370"/>
    </source>
</evidence>
<reference evidence="3 4" key="1">
    <citation type="journal article" date="2020" name="Microbiome">
        <title>Single-cell genomics of uncultured bacteria reveals dietary fiber responders in the mouse gut microbiota.</title>
        <authorList>
            <person name="Chijiiwa R."/>
            <person name="Hosokawa M."/>
            <person name="Kogawa M."/>
            <person name="Nishikawa Y."/>
            <person name="Ide K."/>
            <person name="Sakanashi C."/>
            <person name="Takahashi K."/>
            <person name="Takeyama H."/>
        </authorList>
    </citation>
    <scope>NUCLEOTIDE SEQUENCE [LARGE SCALE GENOMIC DNA]</scope>
    <source>
        <strain evidence="3">IMSAGC_017</strain>
    </source>
</reference>
<dbReference type="PANTHER" id="PTHR43000">
    <property type="entry name" value="DTDP-D-GLUCOSE 4,6-DEHYDRATASE-RELATED"/>
    <property type="match status" value="1"/>
</dbReference>
<feature type="domain" description="NAD-dependent epimerase/dehydratase" evidence="2">
    <location>
        <begin position="5"/>
        <end position="211"/>
    </location>
</feature>
<evidence type="ECO:0000313" key="3">
    <source>
        <dbReference type="EMBL" id="GFI41272.1"/>
    </source>
</evidence>
<keyword evidence="3" id="KW-0413">Isomerase</keyword>
<dbReference type="GO" id="GO:0016853">
    <property type="term" value="F:isomerase activity"/>
    <property type="evidence" value="ECO:0007669"/>
    <property type="project" value="UniProtKB-KW"/>
</dbReference>
<dbReference type="Pfam" id="PF01370">
    <property type="entry name" value="Epimerase"/>
    <property type="match status" value="1"/>
</dbReference>
<comment type="caution">
    <text evidence="3">The sequence shown here is derived from an EMBL/GenBank/DDBJ whole genome shotgun (WGS) entry which is preliminary data.</text>
</comment>
<dbReference type="AlphaFoldDB" id="A0A829ZBC9"/>
<comment type="similarity">
    <text evidence="1">Belongs to the NAD(P)-dependent epimerase/dehydratase family.</text>
</comment>